<reference evidence="1 2" key="1">
    <citation type="journal article" date="2013" name="Curr. Biol.">
        <title>The Genome of the Foraminiferan Reticulomyxa filosa.</title>
        <authorList>
            <person name="Glockner G."/>
            <person name="Hulsmann N."/>
            <person name="Schleicher M."/>
            <person name="Noegel A.A."/>
            <person name="Eichinger L."/>
            <person name="Gallinger C."/>
            <person name="Pawlowski J."/>
            <person name="Sierra R."/>
            <person name="Euteneuer U."/>
            <person name="Pillet L."/>
            <person name="Moustafa A."/>
            <person name="Platzer M."/>
            <person name="Groth M."/>
            <person name="Szafranski K."/>
            <person name="Schliwa M."/>
        </authorList>
    </citation>
    <scope>NUCLEOTIDE SEQUENCE [LARGE SCALE GENOMIC DNA]</scope>
</reference>
<keyword evidence="2" id="KW-1185">Reference proteome</keyword>
<proteinExistence type="predicted"/>
<sequence>MKYIHVANMFWKQKIEMEPEKVMAELHEQTIDVLGRTAKHKQASLELNRIYGEHSISINFVHMFGQFFRILREFIIEPRADTIRGVLDNSTLSTTKGTHRRSQTVKTQIRDVKGETEFKKFVLKMHEIGKIHKKFHLTESLFHAIIVSFLKVLSTHYAGEFTEREKSAMFVVLKLAVKCMLDDHSASSRDSNDIDELHLFRLISALPSKFNPICKDCEYANPDSVKK</sequence>
<name>X6M5I1_RETFI</name>
<dbReference type="EMBL" id="ASPP01024282">
    <property type="protein sequence ID" value="ETO09179.1"/>
    <property type="molecule type" value="Genomic_DNA"/>
</dbReference>
<organism evidence="1 2">
    <name type="scientific">Reticulomyxa filosa</name>
    <dbReference type="NCBI Taxonomy" id="46433"/>
    <lineage>
        <taxon>Eukaryota</taxon>
        <taxon>Sar</taxon>
        <taxon>Rhizaria</taxon>
        <taxon>Retaria</taxon>
        <taxon>Foraminifera</taxon>
        <taxon>Monothalamids</taxon>
        <taxon>Reticulomyxidae</taxon>
        <taxon>Reticulomyxa</taxon>
    </lineage>
</organism>
<evidence type="ECO:0000313" key="2">
    <source>
        <dbReference type="Proteomes" id="UP000023152"/>
    </source>
</evidence>
<evidence type="ECO:0000313" key="1">
    <source>
        <dbReference type="EMBL" id="ETO09179.1"/>
    </source>
</evidence>
<dbReference type="AlphaFoldDB" id="X6M5I1"/>
<dbReference type="Proteomes" id="UP000023152">
    <property type="component" value="Unassembled WGS sequence"/>
</dbReference>
<accession>X6M5I1</accession>
<protein>
    <recommendedName>
        <fullName evidence="3">Globin family profile domain-containing protein</fullName>
    </recommendedName>
</protein>
<evidence type="ECO:0008006" key="3">
    <source>
        <dbReference type="Google" id="ProtNLM"/>
    </source>
</evidence>
<comment type="caution">
    <text evidence="1">The sequence shown here is derived from an EMBL/GenBank/DDBJ whole genome shotgun (WGS) entry which is preliminary data.</text>
</comment>
<gene>
    <name evidence="1" type="ORF">RFI_28208</name>
</gene>